<dbReference type="Pfam" id="PF00248">
    <property type="entry name" value="Aldo_ket_red"/>
    <property type="match status" value="1"/>
</dbReference>
<keyword evidence="5" id="KW-1185">Reference proteome</keyword>
<reference evidence="4 5" key="1">
    <citation type="journal article" date="2017" name="Plant Biotechnol. J.">
        <title>A comprehensive draft genome sequence for lupin (Lupinus angustifolius), an emerging health food: insights into plant-microbe interactions and legume evolution.</title>
        <authorList>
            <person name="Hane J.K."/>
            <person name="Ming Y."/>
            <person name="Kamphuis L.G."/>
            <person name="Nelson M.N."/>
            <person name="Garg G."/>
            <person name="Atkins C.A."/>
            <person name="Bayer P.E."/>
            <person name="Bravo A."/>
            <person name="Bringans S."/>
            <person name="Cannon S."/>
            <person name="Edwards D."/>
            <person name="Foley R."/>
            <person name="Gao L.L."/>
            <person name="Harrison M.J."/>
            <person name="Huang W."/>
            <person name="Hurgobin B."/>
            <person name="Li S."/>
            <person name="Liu C.W."/>
            <person name="McGrath A."/>
            <person name="Morahan G."/>
            <person name="Murray J."/>
            <person name="Weller J."/>
            <person name="Jian J."/>
            <person name="Singh K.B."/>
        </authorList>
    </citation>
    <scope>NUCLEOTIDE SEQUENCE [LARGE SCALE GENOMIC DNA]</scope>
    <source>
        <strain evidence="5">cv. Tanjil</strain>
        <tissue evidence="4">Whole plant</tissue>
    </source>
</reference>
<evidence type="ECO:0000256" key="1">
    <source>
        <dbReference type="ARBA" id="ARBA00022857"/>
    </source>
</evidence>
<gene>
    <name evidence="4" type="ORF">TanjilG_31698</name>
</gene>
<accession>A0A4P1RM00</accession>
<name>A0A4P1RM00_LUPAN</name>
<dbReference type="InterPro" id="IPR050791">
    <property type="entry name" value="Aldo-Keto_reductase"/>
</dbReference>
<dbReference type="GO" id="GO:0016491">
    <property type="term" value="F:oxidoreductase activity"/>
    <property type="evidence" value="ECO:0007669"/>
    <property type="project" value="UniProtKB-KW"/>
</dbReference>
<keyword evidence="2" id="KW-0560">Oxidoreductase</keyword>
<dbReference type="GO" id="GO:0005737">
    <property type="term" value="C:cytoplasm"/>
    <property type="evidence" value="ECO:0007669"/>
    <property type="project" value="TreeGrafter"/>
</dbReference>
<dbReference type="Gramene" id="OIW13809">
    <property type="protein sequence ID" value="OIW13809"/>
    <property type="gene ID" value="TanjilG_31698"/>
</dbReference>
<dbReference type="PANTHER" id="PTHR43625:SF99">
    <property type="entry name" value="ALDO-KETO REDUCTASE 1-RELATED"/>
    <property type="match status" value="1"/>
</dbReference>
<keyword evidence="1" id="KW-0521">NADP</keyword>
<organism evidence="4 5">
    <name type="scientific">Lupinus angustifolius</name>
    <name type="common">Narrow-leaved blue lupine</name>
    <dbReference type="NCBI Taxonomy" id="3871"/>
    <lineage>
        <taxon>Eukaryota</taxon>
        <taxon>Viridiplantae</taxon>
        <taxon>Streptophyta</taxon>
        <taxon>Embryophyta</taxon>
        <taxon>Tracheophyta</taxon>
        <taxon>Spermatophyta</taxon>
        <taxon>Magnoliopsida</taxon>
        <taxon>eudicotyledons</taxon>
        <taxon>Gunneridae</taxon>
        <taxon>Pentapetalae</taxon>
        <taxon>rosids</taxon>
        <taxon>fabids</taxon>
        <taxon>Fabales</taxon>
        <taxon>Fabaceae</taxon>
        <taxon>Papilionoideae</taxon>
        <taxon>50 kb inversion clade</taxon>
        <taxon>genistoids sensu lato</taxon>
        <taxon>core genistoids</taxon>
        <taxon>Genisteae</taxon>
        <taxon>Lupinus</taxon>
    </lineage>
</organism>
<dbReference type="STRING" id="3871.A0A4P1RM00"/>
<dbReference type="SUPFAM" id="SSF51430">
    <property type="entry name" value="NAD(P)-linked oxidoreductase"/>
    <property type="match status" value="1"/>
</dbReference>
<proteinExistence type="predicted"/>
<dbReference type="PANTHER" id="PTHR43625">
    <property type="entry name" value="AFLATOXIN B1 ALDEHYDE REDUCTASE"/>
    <property type="match status" value="1"/>
</dbReference>
<dbReference type="Gene3D" id="3.20.20.100">
    <property type="entry name" value="NADP-dependent oxidoreductase domain"/>
    <property type="match status" value="1"/>
</dbReference>
<feature type="domain" description="NADP-dependent oxidoreductase" evidence="3">
    <location>
        <begin position="20"/>
        <end position="314"/>
    </location>
</feature>
<protein>
    <recommendedName>
        <fullName evidence="3">NADP-dependent oxidoreductase domain-containing protein</fullName>
    </recommendedName>
</protein>
<sequence length="347" mass="38345">MAEVHIPRVKLGSQGLEVSKLGFGCMGLTGVYNTPLAEEDGISIIKYAFNNGITFFDTADVYGANANEVLVGKAFKQLPREKIQIATKFGIEKVDLSNNLIKVNGTPEYVRSCCEGSLKRLGVEYIDLYYQHRVDQTVPIEETVSELKKLVEEGKVRYIGLSEASPDTIRRAHAVHPITAVQMEWSLWTRDIEEDIIPLCRELGIGIVPYGPLGGGFFGGRGVVEKLPATSFLSIHPRFQGENLEKNKNIYERIEILAKKHQCTPSQLALAWVLQQGNDVVPIPGTTKIKNLDQNIASVSVNLAEKDLIEIAEAVPIDDVAGSHQYNEAATKITWKFANTPPKDSRV</sequence>
<dbReference type="AlphaFoldDB" id="A0A4P1RM00"/>
<evidence type="ECO:0000313" key="4">
    <source>
        <dbReference type="EMBL" id="OIW13809.1"/>
    </source>
</evidence>
<evidence type="ECO:0000259" key="3">
    <source>
        <dbReference type="Pfam" id="PF00248"/>
    </source>
</evidence>
<dbReference type="EMBL" id="CM007364">
    <property type="protein sequence ID" value="OIW13809.1"/>
    <property type="molecule type" value="Genomic_DNA"/>
</dbReference>
<evidence type="ECO:0000256" key="2">
    <source>
        <dbReference type="ARBA" id="ARBA00023002"/>
    </source>
</evidence>
<dbReference type="InterPro" id="IPR023210">
    <property type="entry name" value="NADP_OxRdtase_dom"/>
</dbReference>
<dbReference type="InterPro" id="IPR036812">
    <property type="entry name" value="NAD(P)_OxRdtase_dom_sf"/>
</dbReference>
<dbReference type="Proteomes" id="UP000188354">
    <property type="component" value="Chromosome LG04"/>
</dbReference>
<evidence type="ECO:0000313" key="5">
    <source>
        <dbReference type="Proteomes" id="UP000188354"/>
    </source>
</evidence>
<dbReference type="CDD" id="cd19145">
    <property type="entry name" value="AKR_AKR13D1"/>
    <property type="match status" value="1"/>
</dbReference>